<dbReference type="KEGG" id="ome:OLMES_4121"/>
<evidence type="ECO:0000313" key="8">
    <source>
        <dbReference type="EMBL" id="ARU58138.1"/>
    </source>
</evidence>
<accession>A0A1Y0IC77</accession>
<dbReference type="InterPro" id="IPR023753">
    <property type="entry name" value="FAD/NAD-binding_dom"/>
</dbReference>
<dbReference type="OrthoDB" id="9768666at2"/>
<feature type="domain" description="FAD/NAD(P)-binding" evidence="6">
    <location>
        <begin position="4"/>
        <end position="285"/>
    </location>
</feature>
<dbReference type="Proteomes" id="UP000196027">
    <property type="component" value="Chromosome"/>
</dbReference>
<dbReference type="PANTHER" id="PTHR43429:SF3">
    <property type="entry name" value="NITRITE REDUCTASE [NAD(P)H]"/>
    <property type="match status" value="1"/>
</dbReference>
<dbReference type="PRINTS" id="PR00368">
    <property type="entry name" value="FADPNR"/>
</dbReference>
<dbReference type="InterPro" id="IPR050260">
    <property type="entry name" value="FAD-bd_OxRdtase"/>
</dbReference>
<feature type="domain" description="NADH-rubredoxin oxidoreductase C-terminal" evidence="7">
    <location>
        <begin position="320"/>
        <end position="386"/>
    </location>
</feature>
<dbReference type="PANTHER" id="PTHR43429">
    <property type="entry name" value="PYRIDINE NUCLEOTIDE-DISULFIDE OXIDOREDUCTASE DOMAIN-CONTAINING"/>
    <property type="match status" value="1"/>
</dbReference>
<dbReference type="AlphaFoldDB" id="A0A1Y0IC77"/>
<dbReference type="GO" id="GO:0016491">
    <property type="term" value="F:oxidoreductase activity"/>
    <property type="evidence" value="ECO:0007669"/>
    <property type="project" value="InterPro"/>
</dbReference>
<evidence type="ECO:0000256" key="3">
    <source>
        <dbReference type="ARBA" id="ARBA00022630"/>
    </source>
</evidence>
<evidence type="ECO:0000256" key="4">
    <source>
        <dbReference type="ARBA" id="ARBA00022827"/>
    </source>
</evidence>
<dbReference type="InterPro" id="IPR036188">
    <property type="entry name" value="FAD/NAD-bd_sf"/>
</dbReference>
<evidence type="ECO:0000313" key="9">
    <source>
        <dbReference type="Proteomes" id="UP000196027"/>
    </source>
</evidence>
<keyword evidence="4" id="KW-0274">FAD</keyword>
<name>A0A1Y0IC77_9GAMM</name>
<protein>
    <submittedName>
        <fullName evidence="8">Uncharacterized protein</fullName>
    </submittedName>
</protein>
<evidence type="ECO:0000256" key="5">
    <source>
        <dbReference type="SAM" id="MobiDB-lite"/>
    </source>
</evidence>
<gene>
    <name evidence="8" type="ORF">OLMES_4121</name>
</gene>
<dbReference type="RefSeq" id="WP_087464588.1">
    <property type="nucleotide sequence ID" value="NZ_CP021425.1"/>
</dbReference>
<evidence type="ECO:0000256" key="1">
    <source>
        <dbReference type="ARBA" id="ARBA00001974"/>
    </source>
</evidence>
<dbReference type="Gene3D" id="3.50.50.60">
    <property type="entry name" value="FAD/NAD(P)-binding domain"/>
    <property type="match status" value="2"/>
</dbReference>
<feature type="region of interest" description="Disordered" evidence="5">
    <location>
        <begin position="414"/>
        <end position="440"/>
    </location>
</feature>
<sequence>MKQKLVVIGNGMAGMRTIEELLKVAPEQYDITVFGAEPYGNYNRIMLSPVLSGEMKFDEIITHDLNWYKEHHIQLLAGQDKKVVAVDRGSQQVIAQDGTRVPYDRLLIATGSNPNRLPIPGNTLKGVLAFRDINDVEQMLQAARTRKHAVVIGGGLLGLEAANGLVKQGMNVTVIHHAQRLLNRQLDAPASTLLQQALEARGIRFKMMTQTASLEGDQQDQVQKVHCADGSCLDADLVVMATGVRPNIELARAIGLHCERGIIVSDTMQSFDPKIYAVGECVQHRGEVFGLVAPLWDQAKVCANHLAGMGDLTYRSIVVATKLKVTGINLYSAGIFRTAEHCETVVYQDSAAGIYKKIVIRNQRIVGIVLYGDTDDGNWYFKMMQEAVDITPLQEALIFGPAYLPDTISDSQLEPSAPANYGGPGSAHSSTPKEDAHFTL</sequence>
<dbReference type="Pfam" id="PF18267">
    <property type="entry name" value="Rubredoxin_C"/>
    <property type="match status" value="1"/>
</dbReference>
<feature type="compositionally biased region" description="Basic and acidic residues" evidence="5">
    <location>
        <begin position="431"/>
        <end position="440"/>
    </location>
</feature>
<evidence type="ECO:0000259" key="6">
    <source>
        <dbReference type="Pfam" id="PF07992"/>
    </source>
</evidence>
<organism evidence="8 9">
    <name type="scientific">Oleiphilus messinensis</name>
    <dbReference type="NCBI Taxonomy" id="141451"/>
    <lineage>
        <taxon>Bacteria</taxon>
        <taxon>Pseudomonadati</taxon>
        <taxon>Pseudomonadota</taxon>
        <taxon>Gammaproteobacteria</taxon>
        <taxon>Oceanospirillales</taxon>
        <taxon>Oleiphilaceae</taxon>
        <taxon>Oleiphilus</taxon>
    </lineage>
</organism>
<evidence type="ECO:0000259" key="7">
    <source>
        <dbReference type="Pfam" id="PF18267"/>
    </source>
</evidence>
<comment type="cofactor">
    <cofactor evidence="1">
        <name>FAD</name>
        <dbReference type="ChEBI" id="CHEBI:57692"/>
    </cofactor>
</comment>
<dbReference type="PRINTS" id="PR00411">
    <property type="entry name" value="PNDRDTASEI"/>
</dbReference>
<dbReference type="InterPro" id="IPR041575">
    <property type="entry name" value="Rubredoxin_C"/>
</dbReference>
<dbReference type="Pfam" id="PF07992">
    <property type="entry name" value="Pyr_redox_2"/>
    <property type="match status" value="1"/>
</dbReference>
<dbReference type="EMBL" id="CP021425">
    <property type="protein sequence ID" value="ARU58138.1"/>
    <property type="molecule type" value="Genomic_DNA"/>
</dbReference>
<comment type="similarity">
    <text evidence="2">Belongs to the FAD-dependent oxidoreductase family.</text>
</comment>
<keyword evidence="3" id="KW-0285">Flavoprotein</keyword>
<evidence type="ECO:0000256" key="2">
    <source>
        <dbReference type="ARBA" id="ARBA00006442"/>
    </source>
</evidence>
<dbReference type="SUPFAM" id="SSF51905">
    <property type="entry name" value="FAD/NAD(P)-binding domain"/>
    <property type="match status" value="1"/>
</dbReference>
<keyword evidence="9" id="KW-1185">Reference proteome</keyword>
<dbReference type="InterPro" id="IPR016156">
    <property type="entry name" value="FAD/NAD-linked_Rdtase_dimer_sf"/>
</dbReference>
<reference evidence="8 9" key="1">
    <citation type="submission" date="2017-05" db="EMBL/GenBank/DDBJ databases">
        <title>Genomic insights into alkan degradation activity of Oleiphilus messinensis.</title>
        <authorList>
            <person name="Kozyavkin S.A."/>
            <person name="Slesarev A.I."/>
            <person name="Golyshin P.N."/>
            <person name="Korzhenkov A."/>
            <person name="Golyshina O.N."/>
            <person name="Toshchakov S.V."/>
        </authorList>
    </citation>
    <scope>NUCLEOTIDE SEQUENCE [LARGE SCALE GENOMIC DNA]</scope>
    <source>
        <strain evidence="8 9">ME102</strain>
    </source>
</reference>
<dbReference type="Gene3D" id="3.30.390.30">
    <property type="match status" value="1"/>
</dbReference>
<proteinExistence type="inferred from homology"/>